<sequence>MELSLKGKKALITGASYGLGYSCAKVLAEEGVDLAICGRDKDKVQNAAKELASNSSARVLGVRADLTVPCDLTSLVEQANNFLGDIDILIVSTGHPPTDPFTVTTDDDWRQGYDLVLQPPIALSRLVLKGMKEKKYGRIIYIGSIFGIEPEYSSVVQSTLRTGLNALSKCIATEVASYGITVNVICPGYFDTPLVRELAKKYAVSEHVSVDEILSSWAAHSPVKKFGNPEDLGALVALLASPRGEFITGTTITIDGGAVKRF</sequence>
<organism evidence="3 4">
    <name type="scientific">Candidatus Obscuribacter phosphatis</name>
    <dbReference type="NCBI Taxonomy" id="1906157"/>
    <lineage>
        <taxon>Bacteria</taxon>
        <taxon>Bacillati</taxon>
        <taxon>Candidatus Melainabacteria</taxon>
        <taxon>Candidatus Obscuribacterales</taxon>
        <taxon>Candidatus Obscuribacteraceae</taxon>
        <taxon>Candidatus Obscuribacter</taxon>
    </lineage>
</organism>
<dbReference type="Proteomes" id="UP000664277">
    <property type="component" value="Unassembled WGS sequence"/>
</dbReference>
<dbReference type="InterPro" id="IPR050259">
    <property type="entry name" value="SDR"/>
</dbReference>
<reference evidence="3" key="1">
    <citation type="submission" date="2021-02" db="EMBL/GenBank/DDBJ databases">
        <title>Genome-Resolved Metagenomics of a Microbial Community Performing Photosynthetic Biological Nutrient Removal.</title>
        <authorList>
            <person name="Mcdaniel E.A."/>
        </authorList>
    </citation>
    <scope>NUCLEOTIDE SEQUENCE</scope>
    <source>
        <strain evidence="3">UWPOB_OBS1</strain>
    </source>
</reference>
<comment type="caution">
    <text evidence="3">The sequence shown here is derived from an EMBL/GenBank/DDBJ whole genome shotgun (WGS) entry which is preliminary data.</text>
</comment>
<dbReference type="PRINTS" id="PR00081">
    <property type="entry name" value="GDHRDH"/>
</dbReference>
<protein>
    <submittedName>
        <fullName evidence="3">SDR family oxidoreductase</fullName>
    </submittedName>
</protein>
<dbReference type="SUPFAM" id="SSF51735">
    <property type="entry name" value="NAD(P)-binding Rossmann-fold domains"/>
    <property type="match status" value="1"/>
</dbReference>
<dbReference type="GO" id="GO:0016491">
    <property type="term" value="F:oxidoreductase activity"/>
    <property type="evidence" value="ECO:0007669"/>
    <property type="project" value="UniProtKB-KW"/>
</dbReference>
<dbReference type="PANTHER" id="PTHR42879:SF6">
    <property type="entry name" value="NADPH-DEPENDENT REDUCTASE BACG"/>
    <property type="match status" value="1"/>
</dbReference>
<dbReference type="Pfam" id="PF13561">
    <property type="entry name" value="adh_short_C2"/>
    <property type="match status" value="1"/>
</dbReference>
<dbReference type="PROSITE" id="PS51257">
    <property type="entry name" value="PROKAR_LIPOPROTEIN"/>
    <property type="match status" value="1"/>
</dbReference>
<accession>A0A8J7TM76</accession>
<evidence type="ECO:0000313" key="3">
    <source>
        <dbReference type="EMBL" id="MBN8659713.1"/>
    </source>
</evidence>
<dbReference type="AlphaFoldDB" id="A0A8J7TM76"/>
<comment type="similarity">
    <text evidence="1">Belongs to the short-chain dehydrogenases/reductases (SDR) family.</text>
</comment>
<dbReference type="PANTHER" id="PTHR42879">
    <property type="entry name" value="3-OXOACYL-(ACYL-CARRIER-PROTEIN) REDUCTASE"/>
    <property type="match status" value="1"/>
</dbReference>
<evidence type="ECO:0000256" key="2">
    <source>
        <dbReference type="ARBA" id="ARBA00023002"/>
    </source>
</evidence>
<name>A0A8J7TM76_9BACT</name>
<keyword evidence="2" id="KW-0560">Oxidoreductase</keyword>
<gene>
    <name evidence="3" type="ORF">J0M35_05080</name>
</gene>
<dbReference type="FunFam" id="3.40.50.720:FF:000084">
    <property type="entry name" value="Short-chain dehydrogenase reductase"/>
    <property type="match status" value="1"/>
</dbReference>
<dbReference type="InterPro" id="IPR002347">
    <property type="entry name" value="SDR_fam"/>
</dbReference>
<dbReference type="CDD" id="cd05344">
    <property type="entry name" value="BKR_like_SDR_like"/>
    <property type="match status" value="1"/>
</dbReference>
<proteinExistence type="inferred from homology"/>
<dbReference type="InterPro" id="IPR036291">
    <property type="entry name" value="NAD(P)-bd_dom_sf"/>
</dbReference>
<dbReference type="Gene3D" id="3.40.50.720">
    <property type="entry name" value="NAD(P)-binding Rossmann-like Domain"/>
    <property type="match status" value="1"/>
</dbReference>
<evidence type="ECO:0000313" key="4">
    <source>
        <dbReference type="Proteomes" id="UP000664277"/>
    </source>
</evidence>
<evidence type="ECO:0000256" key="1">
    <source>
        <dbReference type="ARBA" id="ARBA00006484"/>
    </source>
</evidence>
<dbReference type="EMBL" id="JAFLCK010000005">
    <property type="protein sequence ID" value="MBN8659713.1"/>
    <property type="molecule type" value="Genomic_DNA"/>
</dbReference>